<dbReference type="RefSeq" id="XP_056503465.1">
    <property type="nucleotide sequence ID" value="XM_056640971.1"/>
</dbReference>
<proteinExistence type="predicted"/>
<dbReference type="Proteomes" id="UP001147733">
    <property type="component" value="Unassembled WGS sequence"/>
</dbReference>
<comment type="caution">
    <text evidence="1">The sequence shown here is derived from an EMBL/GenBank/DDBJ whole genome shotgun (WGS) entry which is preliminary data.</text>
</comment>
<reference evidence="1" key="1">
    <citation type="submission" date="2022-11" db="EMBL/GenBank/DDBJ databases">
        <authorList>
            <person name="Petersen C."/>
        </authorList>
    </citation>
    <scope>NUCLEOTIDE SEQUENCE</scope>
    <source>
        <strain evidence="1">IBT 23319</strain>
    </source>
</reference>
<protein>
    <submittedName>
        <fullName evidence="1">Uncharacterized protein</fullName>
    </submittedName>
</protein>
<organism evidence="1 2">
    <name type="scientific">Penicillium citrinum</name>
    <dbReference type="NCBI Taxonomy" id="5077"/>
    <lineage>
        <taxon>Eukaryota</taxon>
        <taxon>Fungi</taxon>
        <taxon>Dikarya</taxon>
        <taxon>Ascomycota</taxon>
        <taxon>Pezizomycotina</taxon>
        <taxon>Eurotiomycetes</taxon>
        <taxon>Eurotiomycetidae</taxon>
        <taxon>Eurotiales</taxon>
        <taxon>Aspergillaceae</taxon>
        <taxon>Penicillium</taxon>
    </lineage>
</organism>
<gene>
    <name evidence="1" type="ORF">N7469_002051</name>
</gene>
<dbReference type="Pfam" id="PF23397">
    <property type="entry name" value="DUF7104"/>
    <property type="match status" value="2"/>
</dbReference>
<sequence>MWDHGLLRRQSDDVSDEIDEIFFIYMMLNPVSSKELMDVFLDWEPRVSLPMTDNVILAATCRNIQALQTLLERSDFRVPPTFSERLKEVTFSYGCGRTEGLGLIATKRPDDFPIDSDLFEKFVEELDFETLKSLIQVRASDVRVTETVLEKAAKNQNSGRIFRLLWPRRESGIVITESMLRYALANRHAEDIVSFMQENIKSDMNFSEETIDTLLSASEAGVTCLKLLQCLSTHGFSLSERLTETICCHKDAMDMLTLLVNKEGYNVPITEGIISSAASNKSQGPAVLKFLAKLHQKSLPVTDGYTKKLFK</sequence>
<name>A0A9W9TT52_PENCI</name>
<evidence type="ECO:0000313" key="1">
    <source>
        <dbReference type="EMBL" id="KAJ5240460.1"/>
    </source>
</evidence>
<dbReference type="GeneID" id="81380138"/>
<reference evidence="1" key="2">
    <citation type="journal article" date="2023" name="IMA Fungus">
        <title>Comparative genomic study of the Penicillium genus elucidates a diverse pangenome and 15 lateral gene transfer events.</title>
        <authorList>
            <person name="Petersen C."/>
            <person name="Sorensen T."/>
            <person name="Nielsen M.R."/>
            <person name="Sondergaard T.E."/>
            <person name="Sorensen J.L."/>
            <person name="Fitzpatrick D.A."/>
            <person name="Frisvad J.C."/>
            <person name="Nielsen K.L."/>
        </authorList>
    </citation>
    <scope>NUCLEOTIDE SEQUENCE</scope>
    <source>
        <strain evidence="1">IBT 23319</strain>
    </source>
</reference>
<dbReference type="AlphaFoldDB" id="A0A9W9TT52"/>
<dbReference type="OrthoDB" id="4367066at2759"/>
<dbReference type="InterPro" id="IPR055530">
    <property type="entry name" value="DUF7104"/>
</dbReference>
<keyword evidence="2" id="KW-1185">Reference proteome</keyword>
<evidence type="ECO:0000313" key="2">
    <source>
        <dbReference type="Proteomes" id="UP001147733"/>
    </source>
</evidence>
<dbReference type="EMBL" id="JAPQKT010000002">
    <property type="protein sequence ID" value="KAJ5240460.1"/>
    <property type="molecule type" value="Genomic_DNA"/>
</dbReference>
<accession>A0A9W9TT52</accession>